<dbReference type="Proteomes" id="UP000474777">
    <property type="component" value="Unassembled WGS sequence"/>
</dbReference>
<feature type="chain" id="PRO_5025365376" evidence="1">
    <location>
        <begin position="25"/>
        <end position="121"/>
    </location>
</feature>
<keyword evidence="1" id="KW-0732">Signal</keyword>
<evidence type="ECO:0000256" key="1">
    <source>
        <dbReference type="SAM" id="SignalP"/>
    </source>
</evidence>
<name>A0A6B3LP36_9BACT</name>
<proteinExistence type="predicted"/>
<keyword evidence="3" id="KW-1185">Reference proteome</keyword>
<reference evidence="2 3" key="1">
    <citation type="submission" date="2020-02" db="EMBL/GenBank/DDBJ databases">
        <authorList>
            <person name="Kim M.K."/>
        </authorList>
    </citation>
    <scope>NUCLEOTIDE SEQUENCE [LARGE SCALE GENOMIC DNA]</scope>
    <source>
        <strain evidence="2 3">BT327</strain>
    </source>
</reference>
<dbReference type="RefSeq" id="WP_163914225.1">
    <property type="nucleotide sequence ID" value="NZ_JAAGWD010000003.1"/>
</dbReference>
<gene>
    <name evidence="2" type="ORF">GXP69_08050</name>
</gene>
<evidence type="ECO:0000313" key="2">
    <source>
        <dbReference type="EMBL" id="NEM97643.1"/>
    </source>
</evidence>
<sequence length="121" mass="13460">MKRNFTLLLLIIGLGFSISNFAQAQTNTQTTSVSPVEYVRVQVSPFLLRKNYTAYLNFGRADGTSDHIKDASGNKIEFSAPTGVLNYLGTQGWEFVAYIPDDDGKLSDRIFLMCRSVQSPN</sequence>
<dbReference type="AlphaFoldDB" id="A0A6B3LP36"/>
<evidence type="ECO:0000313" key="3">
    <source>
        <dbReference type="Proteomes" id="UP000474777"/>
    </source>
</evidence>
<accession>A0A6B3LP36</accession>
<comment type="caution">
    <text evidence="2">The sequence shown here is derived from an EMBL/GenBank/DDBJ whole genome shotgun (WGS) entry which is preliminary data.</text>
</comment>
<dbReference type="EMBL" id="JAAGWD010000003">
    <property type="protein sequence ID" value="NEM97643.1"/>
    <property type="molecule type" value="Genomic_DNA"/>
</dbReference>
<organism evidence="2 3">
    <name type="scientific">Pontibacter burrus</name>
    <dbReference type="NCBI Taxonomy" id="2704466"/>
    <lineage>
        <taxon>Bacteria</taxon>
        <taxon>Pseudomonadati</taxon>
        <taxon>Bacteroidota</taxon>
        <taxon>Cytophagia</taxon>
        <taxon>Cytophagales</taxon>
        <taxon>Hymenobacteraceae</taxon>
        <taxon>Pontibacter</taxon>
    </lineage>
</organism>
<feature type="signal peptide" evidence="1">
    <location>
        <begin position="1"/>
        <end position="24"/>
    </location>
</feature>
<protein>
    <submittedName>
        <fullName evidence="2">Uncharacterized protein</fullName>
    </submittedName>
</protein>